<dbReference type="Proteomes" id="UP000681967">
    <property type="component" value="Unassembled WGS sequence"/>
</dbReference>
<evidence type="ECO:0000313" key="2">
    <source>
        <dbReference type="EMBL" id="CAF4563941.1"/>
    </source>
</evidence>
<dbReference type="Proteomes" id="UP000663855">
    <property type="component" value="Unassembled WGS sequence"/>
</dbReference>
<dbReference type="EMBL" id="CAJNOV010010451">
    <property type="protein sequence ID" value="CAF1407636.1"/>
    <property type="molecule type" value="Genomic_DNA"/>
</dbReference>
<organism evidence="1 3">
    <name type="scientific">Rotaria magnacalcarata</name>
    <dbReference type="NCBI Taxonomy" id="392030"/>
    <lineage>
        <taxon>Eukaryota</taxon>
        <taxon>Metazoa</taxon>
        <taxon>Spiralia</taxon>
        <taxon>Gnathifera</taxon>
        <taxon>Rotifera</taxon>
        <taxon>Eurotatoria</taxon>
        <taxon>Bdelloidea</taxon>
        <taxon>Philodinida</taxon>
        <taxon>Philodinidae</taxon>
        <taxon>Rotaria</taxon>
    </lineage>
</organism>
<dbReference type="EMBL" id="CAJOBH010090751">
    <property type="protein sequence ID" value="CAF4563941.1"/>
    <property type="molecule type" value="Genomic_DNA"/>
</dbReference>
<protein>
    <submittedName>
        <fullName evidence="1">Uncharacterized protein</fullName>
    </submittedName>
</protein>
<evidence type="ECO:0000313" key="1">
    <source>
        <dbReference type="EMBL" id="CAF1407636.1"/>
    </source>
</evidence>
<accession>A0A815LB86</accession>
<evidence type="ECO:0000313" key="3">
    <source>
        <dbReference type="Proteomes" id="UP000663855"/>
    </source>
</evidence>
<comment type="caution">
    <text evidence="1">The sequence shown here is derived from an EMBL/GenBank/DDBJ whole genome shotgun (WGS) entry which is preliminary data.</text>
</comment>
<name>A0A815LB86_9BILA</name>
<sequence>MFVFDPKDSYKLFETDSLLDNQSASPQRTDNRSLIIDEKHFTIDICSNFNESSPVDYESIRRFQTDHPTLFLFIIKGSADGTIDPESIITF</sequence>
<proteinExistence type="predicted"/>
<reference evidence="1" key="1">
    <citation type="submission" date="2021-02" db="EMBL/GenBank/DDBJ databases">
        <authorList>
            <person name="Nowell W R."/>
        </authorList>
    </citation>
    <scope>NUCLEOTIDE SEQUENCE</scope>
</reference>
<dbReference type="AlphaFoldDB" id="A0A815LB86"/>
<gene>
    <name evidence="2" type="ORF">BYL167_LOCUS38627</name>
    <name evidence="1" type="ORF">CJN711_LOCUS22340</name>
</gene>